<dbReference type="InterPro" id="IPR001965">
    <property type="entry name" value="Znf_PHD"/>
</dbReference>
<proteinExistence type="predicted"/>
<dbReference type="InterPro" id="IPR032308">
    <property type="entry name" value="TDBD"/>
</dbReference>
<dbReference type="PANTHER" id="PTHR46309:SF1">
    <property type="entry name" value="PHD FINGER PROTEIN 12"/>
    <property type="match status" value="1"/>
</dbReference>
<dbReference type="Pfam" id="PF00628">
    <property type="entry name" value="PHD"/>
    <property type="match status" value="1"/>
</dbReference>
<evidence type="ECO:0000259" key="8">
    <source>
        <dbReference type="PROSITE" id="PS50016"/>
    </source>
</evidence>
<dbReference type="GO" id="GO:0005634">
    <property type="term" value="C:nucleus"/>
    <property type="evidence" value="ECO:0007669"/>
    <property type="project" value="UniProtKB-SubCell"/>
</dbReference>
<feature type="compositionally biased region" description="Basic and acidic residues" evidence="7">
    <location>
        <begin position="201"/>
        <end position="235"/>
    </location>
</feature>
<dbReference type="PROSITE" id="PS50016">
    <property type="entry name" value="ZF_PHD_2"/>
    <property type="match status" value="1"/>
</dbReference>
<keyword evidence="4" id="KW-0862">Zinc</keyword>
<evidence type="ECO:0000256" key="2">
    <source>
        <dbReference type="ARBA" id="ARBA00022723"/>
    </source>
</evidence>
<feature type="region of interest" description="Disordered" evidence="7">
    <location>
        <begin position="280"/>
        <end position="361"/>
    </location>
</feature>
<dbReference type="SUPFAM" id="SSF57903">
    <property type="entry name" value="FYVE/PHD zinc finger"/>
    <property type="match status" value="1"/>
</dbReference>
<comment type="caution">
    <text evidence="9">The sequence shown here is derived from an EMBL/GenBank/DDBJ whole genome shotgun (WGS) entry which is preliminary data.</text>
</comment>
<dbReference type="EMBL" id="JACMSC010000011">
    <property type="protein sequence ID" value="KAG6499438.1"/>
    <property type="molecule type" value="Genomic_DNA"/>
</dbReference>
<dbReference type="InterPro" id="IPR042163">
    <property type="entry name" value="PHF12"/>
</dbReference>
<name>A0A8J5GB16_ZINOF</name>
<evidence type="ECO:0000256" key="7">
    <source>
        <dbReference type="SAM" id="MobiDB-lite"/>
    </source>
</evidence>
<evidence type="ECO:0000256" key="1">
    <source>
        <dbReference type="ARBA" id="ARBA00004123"/>
    </source>
</evidence>
<dbReference type="Proteomes" id="UP000734854">
    <property type="component" value="Unassembled WGS sequence"/>
</dbReference>
<feature type="region of interest" description="Disordered" evidence="7">
    <location>
        <begin position="168"/>
        <end position="235"/>
    </location>
</feature>
<keyword evidence="2" id="KW-0479">Metal-binding</keyword>
<feature type="domain" description="PHD-type" evidence="8">
    <location>
        <begin position="664"/>
        <end position="709"/>
    </location>
</feature>
<feature type="compositionally biased region" description="Basic and acidic residues" evidence="7">
    <location>
        <begin position="300"/>
        <end position="310"/>
    </location>
</feature>
<sequence>MGKKGCAVKKRRGNGVSAPRDANDTKRREMKRKLGSSTSQLDPVDEVDCGVGYSSFCGEGSRNETADVEKKKKEFFASEEISVSDNKQVAEAEFVTKQRGNTDAEVPSKMIKLDFWEQGEKDKSLLDVNKPPQTLISQSGTDKIETNAGIVGGSDPLVPANRKVAGVGENQIQISPEKAGKEGAENTKSMKSPGNFQKLGGNDHHTSGGAGDRRAEIDISRSQDRTLKVQGKADDDLRVLRSNKVGGFEKYYIRRKYKGGIPKDINSVFLARATLNEPALSPSERVDENSNFTSTMSKNELSRSKHEIPKKSGSGEPKKQQKIVSPDREKRRVADTAKSKTALRTKSRSSTETSFKKKQASKVGGVSHITEKQKLRAQIKSILVASGWTIDLRPRRGRNYEDSVYIPPEGGSGYWSITKAYAIYQNKLSITNNVVGKTSSGRSSRTSASQSVVPLESLALLKRVVVNKRRRKAEETEKFQEGRMKRVKQASYKSHLRDQVKGKLASNSKFSYNSTSHKNLHKGLINKRGGHTILVRGGHNELEADDADYVPYVWKRTILSWMIDMGVLPINGKVKYMNQQKTKTMLEGWITREGINCSCCRKILPISEFELHAGSELLHPSQNIFLEDGEISLFLCKIEAWKKQVESERQGYYYFDVSCEDPNDDICGICGDGGSLMCCDACPSTFHLNCLGIEKPPPGDWYCTNCCCKYCGIPSGGSDGAVLFSCHQCEARYHKDCTPCPESDSAIPKCPTISFCAKSCRMVFSGLQELLGTKHDIDAGLSWSVVRCFDDVDSSELALRSRQGVECNSKIAVAFAVMNECFLPIVDKRSGINLIHGVVYNCRIFGTRFAEMPFIGTRNMYRRQGMCRQLLSGIESALSSLNVEKLVIPAISELKDTWINVFGFRPLEVSQEVDARSINILVFPGTGLLQKQLLKSHSSENMSVDGVRLVKYDIEHHKKTSTHDFSEALCAILEFPYSAQTVVSCRNATEIERESMPSVKSSDHPAEAINCKSFEYKSSENAGDVSMNTYSKRRLTVSHSENKSQVDLTTDQKTLIDSTSDAINQEEYGIVSKQTPNVFASAFQNPKCSLPVKSPIECKIFQDTCEDHRGCLDSITFKRVHDIRENMESIMLLGGSATLFGSESR</sequence>
<dbReference type="GO" id="GO:0006357">
    <property type="term" value="P:regulation of transcription by RNA polymerase II"/>
    <property type="evidence" value="ECO:0007669"/>
    <property type="project" value="TreeGrafter"/>
</dbReference>
<dbReference type="InterPro" id="IPR056511">
    <property type="entry name" value="IDM1_C"/>
</dbReference>
<dbReference type="InterPro" id="IPR019787">
    <property type="entry name" value="Znf_PHD-finger"/>
</dbReference>
<feature type="compositionally biased region" description="Basic and acidic residues" evidence="7">
    <location>
        <begin position="325"/>
        <end position="338"/>
    </location>
</feature>
<dbReference type="Pfam" id="PF22970">
    <property type="entry name" value="DUF7028"/>
    <property type="match status" value="1"/>
</dbReference>
<dbReference type="GO" id="GO:0003714">
    <property type="term" value="F:transcription corepressor activity"/>
    <property type="evidence" value="ECO:0007669"/>
    <property type="project" value="InterPro"/>
</dbReference>
<dbReference type="InterPro" id="IPR011011">
    <property type="entry name" value="Znf_FYVE_PHD"/>
</dbReference>
<dbReference type="SMART" id="SM00249">
    <property type="entry name" value="PHD"/>
    <property type="match status" value="1"/>
</dbReference>
<comment type="subcellular location">
    <subcellularLocation>
        <location evidence="1">Nucleus</location>
    </subcellularLocation>
</comment>
<evidence type="ECO:0000256" key="4">
    <source>
        <dbReference type="ARBA" id="ARBA00022833"/>
    </source>
</evidence>
<dbReference type="Gene3D" id="3.30.40.10">
    <property type="entry name" value="Zinc/RING finger domain, C3HC4 (zinc finger)"/>
    <property type="match status" value="1"/>
</dbReference>
<feature type="compositionally biased region" description="Basic residues" evidence="7">
    <location>
        <begin position="1"/>
        <end position="13"/>
    </location>
</feature>
<accession>A0A8J5GB16</accession>
<dbReference type="Pfam" id="PF16135">
    <property type="entry name" value="TDBD"/>
    <property type="match status" value="1"/>
</dbReference>
<feature type="region of interest" description="Disordered" evidence="7">
    <location>
        <begin position="1"/>
        <end position="43"/>
    </location>
</feature>
<feature type="compositionally biased region" description="Polar residues" evidence="7">
    <location>
        <begin position="186"/>
        <end position="195"/>
    </location>
</feature>
<evidence type="ECO:0000313" key="10">
    <source>
        <dbReference type="Proteomes" id="UP000734854"/>
    </source>
</evidence>
<organism evidence="9 10">
    <name type="scientific">Zingiber officinale</name>
    <name type="common">Ginger</name>
    <name type="synonym">Amomum zingiber</name>
    <dbReference type="NCBI Taxonomy" id="94328"/>
    <lineage>
        <taxon>Eukaryota</taxon>
        <taxon>Viridiplantae</taxon>
        <taxon>Streptophyta</taxon>
        <taxon>Embryophyta</taxon>
        <taxon>Tracheophyta</taxon>
        <taxon>Spermatophyta</taxon>
        <taxon>Magnoliopsida</taxon>
        <taxon>Liliopsida</taxon>
        <taxon>Zingiberales</taxon>
        <taxon>Zingiberaceae</taxon>
        <taxon>Zingiber</taxon>
    </lineage>
</organism>
<dbReference type="GO" id="GO:0008270">
    <property type="term" value="F:zinc ion binding"/>
    <property type="evidence" value="ECO:0007669"/>
    <property type="project" value="UniProtKB-KW"/>
</dbReference>
<keyword evidence="3 6" id="KW-0863">Zinc-finger</keyword>
<evidence type="ECO:0000256" key="3">
    <source>
        <dbReference type="ARBA" id="ARBA00022771"/>
    </source>
</evidence>
<dbReference type="InterPro" id="IPR013083">
    <property type="entry name" value="Znf_RING/FYVE/PHD"/>
</dbReference>
<evidence type="ECO:0000256" key="6">
    <source>
        <dbReference type="PROSITE-ProRule" id="PRU00146"/>
    </source>
</evidence>
<evidence type="ECO:0000313" key="9">
    <source>
        <dbReference type="EMBL" id="KAG6499438.1"/>
    </source>
</evidence>
<dbReference type="InterPro" id="IPR054292">
    <property type="entry name" value="DUF7028"/>
</dbReference>
<gene>
    <name evidence="9" type="ORF">ZIOFF_039226</name>
</gene>
<protein>
    <recommendedName>
        <fullName evidence="8">PHD-type domain-containing protein</fullName>
    </recommendedName>
</protein>
<dbReference type="PANTHER" id="PTHR46309">
    <property type="entry name" value="PHD FINGER PROTEIN 12"/>
    <property type="match status" value="1"/>
</dbReference>
<keyword evidence="5" id="KW-0539">Nucleus</keyword>
<dbReference type="AlphaFoldDB" id="A0A8J5GB16"/>
<reference evidence="9 10" key="1">
    <citation type="submission" date="2020-08" db="EMBL/GenBank/DDBJ databases">
        <title>Plant Genome Project.</title>
        <authorList>
            <person name="Zhang R.-G."/>
        </authorList>
    </citation>
    <scope>NUCLEOTIDE SEQUENCE [LARGE SCALE GENOMIC DNA]</scope>
    <source>
        <tissue evidence="9">Rhizome</tissue>
    </source>
</reference>
<evidence type="ECO:0000256" key="5">
    <source>
        <dbReference type="ARBA" id="ARBA00023242"/>
    </source>
</evidence>
<feature type="compositionally biased region" description="Polar residues" evidence="7">
    <location>
        <begin position="289"/>
        <end position="299"/>
    </location>
</feature>
<dbReference type="Pfam" id="PF23209">
    <property type="entry name" value="IDM1_C"/>
    <property type="match status" value="1"/>
</dbReference>
<dbReference type="CDD" id="cd15567">
    <property type="entry name" value="PHD4_NSD"/>
    <property type="match status" value="1"/>
</dbReference>
<keyword evidence="10" id="KW-1185">Reference proteome</keyword>